<gene>
    <name evidence="9" type="ORF">FN924_09210</name>
</gene>
<dbReference type="Proteomes" id="UP000315215">
    <property type="component" value="Chromosome"/>
</dbReference>
<evidence type="ECO:0000256" key="4">
    <source>
        <dbReference type="ARBA" id="ARBA00022475"/>
    </source>
</evidence>
<evidence type="ECO:0000256" key="2">
    <source>
        <dbReference type="ARBA" id="ARBA00005658"/>
    </source>
</evidence>
<feature type="transmembrane region" description="Helical" evidence="8">
    <location>
        <begin position="252"/>
        <end position="278"/>
    </location>
</feature>
<dbReference type="InterPro" id="IPR000060">
    <property type="entry name" value="BCCT_transptr"/>
</dbReference>
<keyword evidence="7 8" id="KW-0472">Membrane</keyword>
<sequence length="498" mass="54978">MKRQSQNPVFWISAIIITLFVVWGAIFPQALETQASLIFGFTTRNFSWFYLLSVMFFIIFLLFLAFSKYGKIRLGKDDSKPDYPFFTWIGMLFSAGFGVGLVFWGIAEPLSHFFHPPLGETRLTPEAARLAMHYSFFHWGVHQWSVFALVGLAIAYFQFRKEENGLVSTTFNPLIGNKDKTALRQTIEILAVIATVMGVATSLGMGILQINGGMNYVFNIPNNATIQIIITVILLGLYLASSTTGLNKGIKYLSNLNLGLALLLMVVVLILGPTAFILKTLTLGIGDYIQDFIVYSLRLTPYKGGTWVRDWTVFYWAWAIAWSPFVGSFVARVSKGRTIREFVIGVLIVPPLIAIIWISIFGGSALHLDLFNGTNIAEAVDKDITSALFKTFDYFPLTGLLSVLAILLIFTFLITSADSATFVLAMLTTNGSLNPGMFVKIIWGILMAAISIVLIISSGLQGLQTASLLSALPFTAILIVMSISLFKALSKEKNKNPG</sequence>
<feature type="transmembrane region" description="Helical" evidence="8">
    <location>
        <begin position="47"/>
        <end position="66"/>
    </location>
</feature>
<dbReference type="NCBIfam" id="TIGR00842">
    <property type="entry name" value="bcct"/>
    <property type="match status" value="1"/>
</dbReference>
<keyword evidence="6 8" id="KW-1133">Transmembrane helix</keyword>
<reference evidence="9 10" key="1">
    <citation type="submission" date="2019-07" db="EMBL/GenBank/DDBJ databases">
        <authorList>
            <person name="Li J."/>
        </authorList>
    </citation>
    <scope>NUCLEOTIDE SEQUENCE [LARGE SCALE GENOMIC DNA]</scope>
    <source>
        <strain evidence="9 10">TKL69</strain>
    </source>
</reference>
<evidence type="ECO:0000313" key="9">
    <source>
        <dbReference type="EMBL" id="QDP40340.1"/>
    </source>
</evidence>
<comment type="subcellular location">
    <subcellularLocation>
        <location evidence="1">Cell membrane</location>
        <topology evidence="1">Multi-pass membrane protein</topology>
    </subcellularLocation>
</comment>
<feature type="transmembrane region" description="Helical" evidence="8">
    <location>
        <begin position="86"/>
        <end position="107"/>
    </location>
</feature>
<dbReference type="RefSeq" id="WP_143893817.1">
    <property type="nucleotide sequence ID" value="NZ_CP041666.1"/>
</dbReference>
<accession>A0A516KG26</accession>
<feature type="transmembrane region" description="Helical" evidence="8">
    <location>
        <begin position="9"/>
        <end position="27"/>
    </location>
</feature>
<feature type="transmembrane region" description="Helical" evidence="8">
    <location>
        <begin position="187"/>
        <end position="208"/>
    </location>
</feature>
<name>A0A516KG26_9BACI</name>
<dbReference type="AlphaFoldDB" id="A0A516KG26"/>
<dbReference type="PANTHER" id="PTHR30047:SF7">
    <property type="entry name" value="HIGH-AFFINITY CHOLINE TRANSPORT PROTEIN"/>
    <property type="match status" value="1"/>
</dbReference>
<keyword evidence="4" id="KW-1003">Cell membrane</keyword>
<dbReference type="KEGG" id="aqt:FN924_09210"/>
<comment type="similarity">
    <text evidence="2">Belongs to the BCCT transporter (TC 2.A.15) family.</text>
</comment>
<dbReference type="EMBL" id="CP041666">
    <property type="protein sequence ID" value="QDP40340.1"/>
    <property type="molecule type" value="Genomic_DNA"/>
</dbReference>
<feature type="transmembrane region" description="Helical" evidence="8">
    <location>
        <begin position="136"/>
        <end position="157"/>
    </location>
</feature>
<keyword evidence="3" id="KW-0813">Transport</keyword>
<protein>
    <submittedName>
        <fullName evidence="9">BCCT family transporter</fullName>
    </submittedName>
</protein>
<keyword evidence="10" id="KW-1185">Reference proteome</keyword>
<proteinExistence type="inferred from homology"/>
<evidence type="ECO:0000256" key="1">
    <source>
        <dbReference type="ARBA" id="ARBA00004651"/>
    </source>
</evidence>
<dbReference type="PANTHER" id="PTHR30047">
    <property type="entry name" value="HIGH-AFFINITY CHOLINE TRANSPORT PROTEIN-RELATED"/>
    <property type="match status" value="1"/>
</dbReference>
<dbReference type="Pfam" id="PF02028">
    <property type="entry name" value="BCCT"/>
    <property type="match status" value="1"/>
</dbReference>
<dbReference type="GO" id="GO:0005886">
    <property type="term" value="C:plasma membrane"/>
    <property type="evidence" value="ECO:0007669"/>
    <property type="project" value="UniProtKB-SubCell"/>
</dbReference>
<organism evidence="9 10">
    <name type="scientific">Radiobacillus deserti</name>
    <dbReference type="NCBI Taxonomy" id="2594883"/>
    <lineage>
        <taxon>Bacteria</taxon>
        <taxon>Bacillati</taxon>
        <taxon>Bacillota</taxon>
        <taxon>Bacilli</taxon>
        <taxon>Bacillales</taxon>
        <taxon>Bacillaceae</taxon>
        <taxon>Radiobacillus</taxon>
    </lineage>
</organism>
<evidence type="ECO:0000256" key="7">
    <source>
        <dbReference type="ARBA" id="ARBA00023136"/>
    </source>
</evidence>
<evidence type="ECO:0000256" key="6">
    <source>
        <dbReference type="ARBA" id="ARBA00022989"/>
    </source>
</evidence>
<keyword evidence="5 8" id="KW-0812">Transmembrane</keyword>
<feature type="transmembrane region" description="Helical" evidence="8">
    <location>
        <begin position="400"/>
        <end position="425"/>
    </location>
</feature>
<feature type="transmembrane region" description="Helical" evidence="8">
    <location>
        <begin position="342"/>
        <end position="362"/>
    </location>
</feature>
<evidence type="ECO:0000256" key="3">
    <source>
        <dbReference type="ARBA" id="ARBA00022448"/>
    </source>
</evidence>
<dbReference type="OrthoDB" id="9775735at2"/>
<evidence type="ECO:0000313" key="10">
    <source>
        <dbReference type="Proteomes" id="UP000315215"/>
    </source>
</evidence>
<dbReference type="GO" id="GO:0022857">
    <property type="term" value="F:transmembrane transporter activity"/>
    <property type="evidence" value="ECO:0007669"/>
    <property type="project" value="InterPro"/>
</dbReference>
<feature type="transmembrane region" description="Helical" evidence="8">
    <location>
        <begin position="313"/>
        <end position="330"/>
    </location>
</feature>
<feature type="transmembrane region" description="Helical" evidence="8">
    <location>
        <begin position="466"/>
        <end position="486"/>
    </location>
</feature>
<evidence type="ECO:0000256" key="8">
    <source>
        <dbReference type="SAM" id="Phobius"/>
    </source>
</evidence>
<feature type="transmembrane region" description="Helical" evidence="8">
    <location>
        <begin position="220"/>
        <end position="240"/>
    </location>
</feature>
<evidence type="ECO:0000256" key="5">
    <source>
        <dbReference type="ARBA" id="ARBA00022692"/>
    </source>
</evidence>
<feature type="transmembrane region" description="Helical" evidence="8">
    <location>
        <begin position="437"/>
        <end position="460"/>
    </location>
</feature>